<dbReference type="RefSeq" id="WP_126153282.1">
    <property type="nucleotide sequence ID" value="NZ_UZWE01000021.1"/>
</dbReference>
<gene>
    <name evidence="1" type="ORF">PARHAE_00771</name>
</gene>
<dbReference type="EMBL" id="UZWE01000021">
    <property type="protein sequence ID" value="VDS07594.1"/>
    <property type="molecule type" value="Genomic_DNA"/>
</dbReference>
<evidence type="ECO:0000313" key="1">
    <source>
        <dbReference type="EMBL" id="VDS07594.1"/>
    </source>
</evidence>
<protein>
    <submittedName>
        <fullName evidence="1">Uncharacterized protein</fullName>
    </submittedName>
</protein>
<accession>A0A447IJG3</accession>
<dbReference type="OrthoDB" id="7796425at2"/>
<proteinExistence type="predicted"/>
<organism evidence="1 2">
    <name type="scientific">Paracoccus haematequi</name>
    <dbReference type="NCBI Taxonomy" id="2491866"/>
    <lineage>
        <taxon>Bacteria</taxon>
        <taxon>Pseudomonadati</taxon>
        <taxon>Pseudomonadota</taxon>
        <taxon>Alphaproteobacteria</taxon>
        <taxon>Rhodobacterales</taxon>
        <taxon>Paracoccaceae</taxon>
        <taxon>Paracoccus</taxon>
    </lineage>
</organism>
<name>A0A447IJG3_9RHOB</name>
<dbReference type="AlphaFoldDB" id="A0A447IJG3"/>
<evidence type="ECO:0000313" key="2">
    <source>
        <dbReference type="Proteomes" id="UP000270743"/>
    </source>
</evidence>
<reference evidence="1 2" key="1">
    <citation type="submission" date="2018-12" db="EMBL/GenBank/DDBJ databases">
        <authorList>
            <person name="Criscuolo A."/>
        </authorList>
    </citation>
    <scope>NUCLEOTIDE SEQUENCE [LARGE SCALE GENOMIC DNA]</scope>
    <source>
        <strain evidence="1">ACIP1116241</strain>
    </source>
</reference>
<dbReference type="Proteomes" id="UP000270743">
    <property type="component" value="Unassembled WGS sequence"/>
</dbReference>
<sequence length="924" mass="97975">MTIKIKALSMVGEEFSARLIIGGVPGPLLTIEQYGDAPEVVEMQAFGGRVNVLDAAIASVTQGSAVARSDGKTTLDLRDLTTSASIPAILSNGQQSLIAATAPALPRGHPSGEHYVLPKDGNNRYVCAPGQRHRKIYFSEAPAALTRAQIAADAGVTEATVTGAWLLTRPQYGGTEATKVHTAVANLIRAHVTANGMPSRSDHWIMERGHDYLGFALTTLMGEDELHPVLVTSFGTGAKPKVRMTSSFLSAPYVVLQDVDTDEEKVSIRYGYCTAFDHVDVGKEIVMADNVAITVHECDFLKAFWLTVNTIATTGTGIQVWNPQGANYISGMYASESEGILVDSCLLDHAGWADGHSFDLLISSPQPPTKFSHNIYFAANVYDVTIRYCLNTRASSCGTQLRAGAHLEGNIFAENGILSNCQSQEAKQQYVNCLDNIGFGGGYKFVKSYPDPGLGGTEGEQAGGFHWTSAQTGALGNILAHNANPDDPAEIAARTYIEQAQVKVGLAPIANDTIVYRRNIPNVNIEGLDTSVLDATTLQKMGGMLMGQPSATVQELVDYMAAQDNKGPKVAQGRRWVQSRFGRIAGAARSTPADLVFRPEVAFEGFRWDNRYNWSTKDLPGTHVADTADLDGHFLRYGTLTAEIAALHSKGGTLDVTSGRLNIGALTDAADMLVRMSGQVWIGDAEHPLSVEATGGALALTGEMSNLDLYAGGQSLVLLGPDCTAESIIISGQRARVGWDGSGTAALTIGRLEFRRGVRITAGGLNDAYQARINSLTYKHIGKTVTGSVSGFTARVAGVERNDDRGGKISIWLSDVEGIPQVGETFAVSPRRNTDGTDTPVLVQINSVGAFGISPLQRFRSGLIGTGLAEPTVSPTANINEIVLPSGLTPGQPYDLTGAGVVLGDLGDLPPGVVATGGKLVYTP</sequence>
<keyword evidence="2" id="KW-1185">Reference proteome</keyword>